<keyword evidence="2" id="KW-0813">Transport</keyword>
<dbReference type="VEuPathDB" id="AmoebaDB:ACA1_082150"/>
<dbReference type="OMA" id="KWVKESA"/>
<feature type="compositionally biased region" description="Low complexity" evidence="4">
    <location>
        <begin position="492"/>
        <end position="503"/>
    </location>
</feature>
<protein>
    <recommendedName>
        <fullName evidence="5">Nucleoporin Nup159/Nup146 N-terminal domain-containing protein</fullName>
    </recommendedName>
</protein>
<dbReference type="STRING" id="1257118.L8GMN3"/>
<reference evidence="6 7" key="1">
    <citation type="journal article" date="2013" name="Genome Biol.">
        <title>Genome of Acanthamoeba castellanii highlights extensive lateral gene transfer and early evolution of tyrosine kinase signaling.</title>
        <authorList>
            <person name="Clarke M."/>
            <person name="Lohan A.J."/>
            <person name="Liu B."/>
            <person name="Lagkouvardos I."/>
            <person name="Roy S."/>
            <person name="Zafar N."/>
            <person name="Bertelli C."/>
            <person name="Schilde C."/>
            <person name="Kianianmomeni A."/>
            <person name="Burglin T.R."/>
            <person name="Frech C."/>
            <person name="Turcotte B."/>
            <person name="Kopec K.O."/>
            <person name="Synnott J.M."/>
            <person name="Choo C."/>
            <person name="Paponov I."/>
            <person name="Finkler A."/>
            <person name="Soon Heng Tan C."/>
            <person name="Hutchins A.P."/>
            <person name="Weinmeier T."/>
            <person name="Rattei T."/>
            <person name="Chu J.S."/>
            <person name="Gimenez G."/>
            <person name="Irimia M."/>
            <person name="Rigden D.J."/>
            <person name="Fitzpatrick D.A."/>
            <person name="Lorenzo-Morales J."/>
            <person name="Bateman A."/>
            <person name="Chiu C.H."/>
            <person name="Tang P."/>
            <person name="Hegemann P."/>
            <person name="Fromm H."/>
            <person name="Raoult D."/>
            <person name="Greub G."/>
            <person name="Miranda-Saavedra D."/>
            <person name="Chen N."/>
            <person name="Nash P."/>
            <person name="Ginger M.L."/>
            <person name="Horn M."/>
            <person name="Schaap P."/>
            <person name="Caler L."/>
            <person name="Loftus B."/>
        </authorList>
    </citation>
    <scope>NUCLEOTIDE SEQUENCE [LARGE SCALE GENOMIC DNA]</scope>
    <source>
        <strain evidence="6 7">Neff</strain>
    </source>
</reference>
<feature type="compositionally biased region" description="Polar residues" evidence="4">
    <location>
        <begin position="1478"/>
        <end position="1488"/>
    </location>
</feature>
<dbReference type="OrthoDB" id="248320at2759"/>
<feature type="region of interest" description="Disordered" evidence="4">
    <location>
        <begin position="1478"/>
        <end position="1506"/>
    </location>
</feature>
<dbReference type="InterPro" id="IPR015943">
    <property type="entry name" value="WD40/YVTN_repeat-like_dom_sf"/>
</dbReference>
<dbReference type="GO" id="GO:0005634">
    <property type="term" value="C:nucleus"/>
    <property type="evidence" value="ECO:0007669"/>
    <property type="project" value="UniProtKB-SubCell"/>
</dbReference>
<dbReference type="KEGG" id="acan:ACA1_082150"/>
<feature type="non-terminal residue" evidence="6">
    <location>
        <position position="1724"/>
    </location>
</feature>
<feature type="region of interest" description="Disordered" evidence="4">
    <location>
        <begin position="877"/>
        <end position="973"/>
    </location>
</feature>
<name>L8GMN3_ACACF</name>
<feature type="compositionally biased region" description="Acidic residues" evidence="4">
    <location>
        <begin position="1078"/>
        <end position="1113"/>
    </location>
</feature>
<evidence type="ECO:0000259" key="5">
    <source>
        <dbReference type="Pfam" id="PF16755"/>
    </source>
</evidence>
<dbReference type="InterPro" id="IPR039462">
    <property type="entry name" value="Nup159/Nup146_N"/>
</dbReference>
<feature type="region of interest" description="Disordered" evidence="4">
    <location>
        <begin position="1254"/>
        <end position="1292"/>
    </location>
</feature>
<accession>L8GMN3</accession>
<feature type="compositionally biased region" description="Low complexity" evidence="4">
    <location>
        <begin position="909"/>
        <end position="927"/>
    </location>
</feature>
<evidence type="ECO:0000313" key="7">
    <source>
        <dbReference type="Proteomes" id="UP000011083"/>
    </source>
</evidence>
<feature type="compositionally biased region" description="Polar residues" evidence="4">
    <location>
        <begin position="1052"/>
        <end position="1062"/>
    </location>
</feature>
<dbReference type="EMBL" id="KB008064">
    <property type="protein sequence ID" value="ELR14242.1"/>
    <property type="molecule type" value="Genomic_DNA"/>
</dbReference>
<feature type="compositionally biased region" description="Low complexity" evidence="4">
    <location>
        <begin position="1181"/>
        <end position="1217"/>
    </location>
</feature>
<feature type="compositionally biased region" description="Polar residues" evidence="4">
    <location>
        <begin position="961"/>
        <end position="971"/>
    </location>
</feature>
<dbReference type="Gene3D" id="2.130.10.10">
    <property type="entry name" value="YVTN repeat-like/Quinoprotein amine dehydrogenase"/>
    <property type="match status" value="1"/>
</dbReference>
<evidence type="ECO:0000256" key="2">
    <source>
        <dbReference type="ARBA" id="ARBA00022448"/>
    </source>
</evidence>
<feature type="region of interest" description="Disordered" evidence="4">
    <location>
        <begin position="837"/>
        <end position="864"/>
    </location>
</feature>
<dbReference type="Pfam" id="PF16755">
    <property type="entry name" value="Beta-prop_NUP159_NUP214"/>
    <property type="match status" value="1"/>
</dbReference>
<feature type="region of interest" description="Disordered" evidence="4">
    <location>
        <begin position="558"/>
        <end position="577"/>
    </location>
</feature>
<dbReference type="GeneID" id="14914822"/>
<feature type="domain" description="Nucleoporin Nup159/Nup146 N-terminal" evidence="5">
    <location>
        <begin position="25"/>
        <end position="379"/>
    </location>
</feature>
<evidence type="ECO:0000256" key="1">
    <source>
        <dbReference type="ARBA" id="ARBA00004123"/>
    </source>
</evidence>
<feature type="region of interest" description="Disordered" evidence="4">
    <location>
        <begin position="492"/>
        <end position="518"/>
    </location>
</feature>
<evidence type="ECO:0000313" key="6">
    <source>
        <dbReference type="EMBL" id="ELR14242.1"/>
    </source>
</evidence>
<comment type="subcellular location">
    <subcellularLocation>
        <location evidence="1">Nucleus</location>
    </subcellularLocation>
</comment>
<dbReference type="RefSeq" id="XP_004336255.1">
    <property type="nucleotide sequence ID" value="XM_004336207.1"/>
</dbReference>
<organism evidence="6 7">
    <name type="scientific">Acanthamoeba castellanii (strain ATCC 30010 / Neff)</name>
    <dbReference type="NCBI Taxonomy" id="1257118"/>
    <lineage>
        <taxon>Eukaryota</taxon>
        <taxon>Amoebozoa</taxon>
        <taxon>Discosea</taxon>
        <taxon>Longamoebia</taxon>
        <taxon>Centramoebida</taxon>
        <taxon>Acanthamoebidae</taxon>
        <taxon>Acanthamoeba</taxon>
    </lineage>
</organism>
<feature type="compositionally biased region" description="Basic and acidic residues" evidence="4">
    <location>
        <begin position="837"/>
        <end position="853"/>
    </location>
</feature>
<dbReference type="SUPFAM" id="SSF117289">
    <property type="entry name" value="Nucleoporin domain"/>
    <property type="match status" value="1"/>
</dbReference>
<feature type="compositionally biased region" description="Low complexity" evidence="4">
    <location>
        <begin position="1493"/>
        <end position="1506"/>
    </location>
</feature>
<gene>
    <name evidence="6" type="ORF">ACA1_082150</name>
</gene>
<feature type="region of interest" description="Disordered" evidence="4">
    <location>
        <begin position="1051"/>
        <end position="1229"/>
    </location>
</feature>
<proteinExistence type="predicted"/>
<feature type="compositionally biased region" description="Low complexity" evidence="4">
    <location>
        <begin position="944"/>
        <end position="954"/>
    </location>
</feature>
<sequence>VLPWRFIEAGAVTVSNEYPEDDTPAEAQYLAVSNRFGFTAIYTWKSHLLFAKTNRLVDLAKAKANLLEGAAAEVVQAPVKGFVKGLYLSSDELVLALAKRRSVLFFSAKALEQKNPAPLGKVRICASKDETVAQLSWHPIIPNLLLALNSKGKVTLVDSATQRSFDWGAGLPGQIVSLTWSISGKAVICGTKGGDVLWASKDGQLRGKFPKPESAFSGEECEAHQVLNISARTIGVAYRPVENPGDSMFYYMELPKEASEQAKVTQLSYLGMGNPQRTSFYHFGKVKDWGLLMVGGSNFAEIEVLSTENSASTDEPLDPLSLNDSFRAQVPMRAEGDNHLIGMVFDFTKPDPMPDPTNADRTPFAPSPVLFLLIDEGKLLAYVFVKTDLPKDENLKLPFMIQPVPIPATQTVPPLTAKPELVPSVALTAVPAETNAGAAFTFGAPTPALQGKKPEDTATKPAAAPAFSFGAPSATAAPLSGAGAPPFTLGLPKPAADAAKPAPVGLPKPTPTAATAPPLFPALGAATAAPPFSSFPSAAAVQPAKPKPQEAPTFILPSPITEPRLPAAQPTKPTAVQPSVATAPTSRAAVAAAAAGAGPKLATPAPAVAAAPKPREPVPRRPVVGEGGDARDLQNQFIEHIASFEQVLDEVRAAEKETAKLMHKIENGPATPGEFTQAGLVHLRNLTDQLVDDLNAITEQNLQQQRTRKEVHDDYMEAMGLYTDADSLFHAKTDRQYQLLLNNRKLDSESAAMRKNIHKLYADVETKIAEVETHLQRMWDVQRRKEKKGMRVPVGDTLYRTLKSYEEIAQTQAVKLQDMIEDFENLKIQNDRLSVLDRERNGEEEEGAPRRLGAELPATPSGKVYNQRMKELKKIITQRVRNTPRRSPVGKTPAAATGGRPGTQPGARSAAVTPSTPSFSSASAAPVRTATDKPAPPLLFGGEKPAAAAKPAAAGRWDQGPATTSSSQLATPSSALSFGGPAAAFGSGGSTPSSFSFGTSLTSAAGSEKPKAVGTTSATTAAAADKGAAAAGGFGGGSFSLPSFNVPETKPISVSSPTSPQQRLVPVNLASAYSRSDSDEEDEGEEGEYDDEEEEDEETDEGEYPDESEDEYPDLARGSGQKPAPTFAATAPAKPKEATTQPSGASSLFDFKPLPNPLASVAGDVRPPGEFSFGPSVAPITSSAAKKGDTTTTAAAVATDATKPSGATLGATSSAATPKQLGKSPVAKSLFGSTDDAPVSFSFAGSGAASSAAPLSTAAAPLSSTTPASSSSAPFGSFSLPKPDAAAPSSASAPAFSFASTSAATAPATPAATTPAPAAAAAAAAPSSASAPAFSFATTPATTTTPAPAAAAAASAPAAGSSTAAPAPFSLFSFGGGITDKPAPTTATPAAAASSTSAFGSFSFSSTPAAATPAATAAGAAPVAAAPAAAAAAPTGASPFGSFSFSSTPAAPASGAAAPFGAAAAPAATGGMFGGLSLGTSQPSSTPAANPFGSGLSTTTPGASATTSAAPGLFGASTPSASSPFGAFGASAATPASGGASGGGGMSLFGATSSLPTLASGTAPAFGSTSFGTPGAGAAGASPFSSGASTTAAPAFGATSFGSTPSTPAFGQPAFGAPSPLSGATGGGFGTPAFGATSFGSASAAPAAGGAGQRTFGSGFGGAAGGGGGGFGSLAGTGGGFGAAAGGGGFGGGGGGFASLVPSAGASPFGSAPSGGDVWGAIRK</sequence>
<evidence type="ECO:0000256" key="4">
    <source>
        <dbReference type="SAM" id="MobiDB-lite"/>
    </source>
</evidence>
<feature type="compositionally biased region" description="Low complexity" evidence="4">
    <location>
        <begin position="1122"/>
        <end position="1133"/>
    </location>
</feature>
<keyword evidence="7" id="KW-1185">Reference proteome</keyword>
<keyword evidence="3" id="KW-0539">Nucleus</keyword>
<dbReference type="Proteomes" id="UP000011083">
    <property type="component" value="Unassembled WGS sequence"/>
</dbReference>
<evidence type="ECO:0000256" key="3">
    <source>
        <dbReference type="ARBA" id="ARBA00023242"/>
    </source>
</evidence>